<organism evidence="2 3">
    <name type="scientific">Xenoophorus captivus</name>
    <dbReference type="NCBI Taxonomy" id="1517983"/>
    <lineage>
        <taxon>Eukaryota</taxon>
        <taxon>Metazoa</taxon>
        <taxon>Chordata</taxon>
        <taxon>Craniata</taxon>
        <taxon>Vertebrata</taxon>
        <taxon>Euteleostomi</taxon>
        <taxon>Actinopterygii</taxon>
        <taxon>Neopterygii</taxon>
        <taxon>Teleostei</taxon>
        <taxon>Neoteleostei</taxon>
        <taxon>Acanthomorphata</taxon>
        <taxon>Ovalentaria</taxon>
        <taxon>Atherinomorphae</taxon>
        <taxon>Cyprinodontiformes</taxon>
        <taxon>Goodeidae</taxon>
        <taxon>Xenoophorus</taxon>
    </lineage>
</organism>
<dbReference type="Proteomes" id="UP001434883">
    <property type="component" value="Unassembled WGS sequence"/>
</dbReference>
<sequence length="105" mass="12002">MAQLQAYQDITNHLILKFERDAKMPVVTLEDLQRSIAQVAESLDRTTTVTNLEKWQLKKKVHLEFAPSYARNTADWPSSILSGKQTLTTRPSMHCSSEVTRRGDK</sequence>
<gene>
    <name evidence="2" type="ORF">XENOCAPTIV_007407</name>
</gene>
<evidence type="ECO:0000313" key="3">
    <source>
        <dbReference type="Proteomes" id="UP001434883"/>
    </source>
</evidence>
<accession>A0ABV0QH02</accession>
<evidence type="ECO:0000256" key="1">
    <source>
        <dbReference type="SAM" id="MobiDB-lite"/>
    </source>
</evidence>
<dbReference type="EMBL" id="JAHRIN010010244">
    <property type="protein sequence ID" value="MEQ2195094.1"/>
    <property type="molecule type" value="Genomic_DNA"/>
</dbReference>
<feature type="compositionally biased region" description="Polar residues" evidence="1">
    <location>
        <begin position="81"/>
        <end position="98"/>
    </location>
</feature>
<comment type="caution">
    <text evidence="2">The sequence shown here is derived from an EMBL/GenBank/DDBJ whole genome shotgun (WGS) entry which is preliminary data.</text>
</comment>
<feature type="region of interest" description="Disordered" evidence="1">
    <location>
        <begin position="81"/>
        <end position="105"/>
    </location>
</feature>
<proteinExistence type="predicted"/>
<reference evidence="2 3" key="1">
    <citation type="submission" date="2021-06" db="EMBL/GenBank/DDBJ databases">
        <authorList>
            <person name="Palmer J.M."/>
        </authorList>
    </citation>
    <scope>NUCLEOTIDE SEQUENCE [LARGE SCALE GENOMIC DNA]</scope>
    <source>
        <strain evidence="2 3">XC_2019</strain>
        <tissue evidence="2">Muscle</tissue>
    </source>
</reference>
<protein>
    <submittedName>
        <fullName evidence="2">Uncharacterized protein</fullName>
    </submittedName>
</protein>
<name>A0ABV0QH02_9TELE</name>
<evidence type="ECO:0000313" key="2">
    <source>
        <dbReference type="EMBL" id="MEQ2195094.1"/>
    </source>
</evidence>
<keyword evidence="3" id="KW-1185">Reference proteome</keyword>